<keyword evidence="3" id="KW-1185">Reference proteome</keyword>
<dbReference type="PROSITE" id="PS51352">
    <property type="entry name" value="THIOREDOXIN_2"/>
    <property type="match status" value="1"/>
</dbReference>
<dbReference type="Gene3D" id="3.40.30.10">
    <property type="entry name" value="Glutaredoxin"/>
    <property type="match status" value="1"/>
</dbReference>
<dbReference type="Pfam" id="PF00578">
    <property type="entry name" value="AhpC-TSA"/>
    <property type="match status" value="1"/>
</dbReference>
<feature type="domain" description="Thioredoxin" evidence="1">
    <location>
        <begin position="1"/>
        <end position="146"/>
    </location>
</feature>
<dbReference type="SUPFAM" id="SSF52833">
    <property type="entry name" value="Thioredoxin-like"/>
    <property type="match status" value="1"/>
</dbReference>
<dbReference type="EC" id="1.11.1.24" evidence="2"/>
<evidence type="ECO:0000259" key="1">
    <source>
        <dbReference type="PROSITE" id="PS51352"/>
    </source>
</evidence>
<dbReference type="InterPro" id="IPR013766">
    <property type="entry name" value="Thioredoxin_domain"/>
</dbReference>
<comment type="caution">
    <text evidence="2">The sequence shown here is derived from an EMBL/GenBank/DDBJ whole genome shotgun (WGS) entry which is preliminary data.</text>
</comment>
<evidence type="ECO:0000313" key="2">
    <source>
        <dbReference type="EMBL" id="MFI6504510.1"/>
    </source>
</evidence>
<keyword evidence="2" id="KW-0560">Oxidoreductase</keyword>
<gene>
    <name evidence="2" type="ORF">ACIBG2_44495</name>
</gene>
<evidence type="ECO:0000313" key="3">
    <source>
        <dbReference type="Proteomes" id="UP001612741"/>
    </source>
</evidence>
<reference evidence="2 3" key="1">
    <citation type="submission" date="2024-10" db="EMBL/GenBank/DDBJ databases">
        <title>The Natural Products Discovery Center: Release of the First 8490 Sequenced Strains for Exploring Actinobacteria Biosynthetic Diversity.</title>
        <authorList>
            <person name="Kalkreuter E."/>
            <person name="Kautsar S.A."/>
            <person name="Yang D."/>
            <person name="Bader C.D."/>
            <person name="Teijaro C.N."/>
            <person name="Fluegel L."/>
            <person name="Davis C.M."/>
            <person name="Simpson J.R."/>
            <person name="Lauterbach L."/>
            <person name="Steele A.D."/>
            <person name="Gui C."/>
            <person name="Meng S."/>
            <person name="Li G."/>
            <person name="Viehrig K."/>
            <person name="Ye F."/>
            <person name="Su P."/>
            <person name="Kiefer A.F."/>
            <person name="Nichols A."/>
            <person name="Cepeda A.J."/>
            <person name="Yan W."/>
            <person name="Fan B."/>
            <person name="Jiang Y."/>
            <person name="Adhikari A."/>
            <person name="Zheng C.-J."/>
            <person name="Schuster L."/>
            <person name="Cowan T.M."/>
            <person name="Smanski M.J."/>
            <person name="Chevrette M.G."/>
            <person name="De Carvalho L.P.S."/>
            <person name="Shen B."/>
        </authorList>
    </citation>
    <scope>NUCLEOTIDE SEQUENCE [LARGE SCALE GENOMIC DNA]</scope>
    <source>
        <strain evidence="2 3">NPDC050545</strain>
    </source>
</reference>
<dbReference type="InterPro" id="IPR036249">
    <property type="entry name" value="Thioredoxin-like_sf"/>
</dbReference>
<sequence length="155" mass="16759">MPELALEDTDGQAVHLPGDRGGQAVLIYFMRSTSCPICNRHVQDLIRCRDEFAAEDVRVFVAVPEDRQEAAAWKARRQVPFTVLVGRGGTPHETVGLSRKVFGSMQQSGDVLIDAQGVVRHAHGATMPTGGYDKKGILAAVRGLRGSPRSAGPRQ</sequence>
<name>A0ABW7Z8N1_9ACTN</name>
<accession>A0ABW7Z8N1</accession>
<dbReference type="EMBL" id="JBITGY010000015">
    <property type="protein sequence ID" value="MFI6504510.1"/>
    <property type="molecule type" value="Genomic_DNA"/>
</dbReference>
<organism evidence="2 3">
    <name type="scientific">Nonomuraea typhae</name>
    <dbReference type="NCBI Taxonomy" id="2603600"/>
    <lineage>
        <taxon>Bacteria</taxon>
        <taxon>Bacillati</taxon>
        <taxon>Actinomycetota</taxon>
        <taxon>Actinomycetes</taxon>
        <taxon>Streptosporangiales</taxon>
        <taxon>Streptosporangiaceae</taxon>
        <taxon>Nonomuraea</taxon>
    </lineage>
</organism>
<protein>
    <submittedName>
        <fullName evidence="2">Peroxiredoxin family protein</fullName>
        <ecNumber evidence="2">1.11.1.24</ecNumber>
    </submittedName>
</protein>
<dbReference type="GO" id="GO:0140824">
    <property type="term" value="F:thioredoxin-dependent peroxiredoxin activity"/>
    <property type="evidence" value="ECO:0007669"/>
    <property type="project" value="UniProtKB-EC"/>
</dbReference>
<proteinExistence type="predicted"/>
<dbReference type="CDD" id="cd02966">
    <property type="entry name" value="TlpA_like_family"/>
    <property type="match status" value="1"/>
</dbReference>
<dbReference type="InterPro" id="IPR000866">
    <property type="entry name" value="AhpC/TSA"/>
</dbReference>
<dbReference type="RefSeq" id="WP_397090265.1">
    <property type="nucleotide sequence ID" value="NZ_JBITGY010000015.1"/>
</dbReference>
<dbReference type="Proteomes" id="UP001612741">
    <property type="component" value="Unassembled WGS sequence"/>
</dbReference>
<keyword evidence="2" id="KW-0575">Peroxidase</keyword>